<accession>A0A5B7FFA8</accession>
<organism evidence="2 3">
    <name type="scientific">Portunus trituberculatus</name>
    <name type="common">Swimming crab</name>
    <name type="synonym">Neptunus trituberculatus</name>
    <dbReference type="NCBI Taxonomy" id="210409"/>
    <lineage>
        <taxon>Eukaryota</taxon>
        <taxon>Metazoa</taxon>
        <taxon>Ecdysozoa</taxon>
        <taxon>Arthropoda</taxon>
        <taxon>Crustacea</taxon>
        <taxon>Multicrustacea</taxon>
        <taxon>Malacostraca</taxon>
        <taxon>Eumalacostraca</taxon>
        <taxon>Eucarida</taxon>
        <taxon>Decapoda</taxon>
        <taxon>Pleocyemata</taxon>
        <taxon>Brachyura</taxon>
        <taxon>Eubrachyura</taxon>
        <taxon>Portunoidea</taxon>
        <taxon>Portunidae</taxon>
        <taxon>Portuninae</taxon>
        <taxon>Portunus</taxon>
    </lineage>
</organism>
<comment type="caution">
    <text evidence="2">The sequence shown here is derived from an EMBL/GenBank/DDBJ whole genome shotgun (WGS) entry which is preliminary data.</text>
</comment>
<dbReference type="EMBL" id="VSRR010005989">
    <property type="protein sequence ID" value="MPC43783.1"/>
    <property type="molecule type" value="Genomic_DNA"/>
</dbReference>
<keyword evidence="3" id="KW-1185">Reference proteome</keyword>
<sequence>MVEEEEEEEEGKGRQQHDRNTAQGTPHVSSLIQELGSGRASTQTPRNRSLRGIFSTHVTLNTVHDYYYPSAVVFTSITPLPRLLAPSLRR</sequence>
<feature type="compositionally biased region" description="Polar residues" evidence="1">
    <location>
        <begin position="21"/>
        <end position="32"/>
    </location>
</feature>
<evidence type="ECO:0000313" key="3">
    <source>
        <dbReference type="Proteomes" id="UP000324222"/>
    </source>
</evidence>
<feature type="region of interest" description="Disordered" evidence="1">
    <location>
        <begin position="1"/>
        <end position="49"/>
    </location>
</feature>
<feature type="compositionally biased region" description="Acidic residues" evidence="1">
    <location>
        <begin position="1"/>
        <end position="10"/>
    </location>
</feature>
<dbReference type="AlphaFoldDB" id="A0A5B7FFA8"/>
<reference evidence="2 3" key="1">
    <citation type="submission" date="2019-05" db="EMBL/GenBank/DDBJ databases">
        <title>Another draft genome of Portunus trituberculatus and its Hox gene families provides insights of decapod evolution.</title>
        <authorList>
            <person name="Jeong J.-H."/>
            <person name="Song I."/>
            <person name="Kim S."/>
            <person name="Choi T."/>
            <person name="Kim D."/>
            <person name="Ryu S."/>
            <person name="Kim W."/>
        </authorList>
    </citation>
    <scope>NUCLEOTIDE SEQUENCE [LARGE SCALE GENOMIC DNA]</scope>
    <source>
        <tissue evidence="2">Muscle</tissue>
    </source>
</reference>
<gene>
    <name evidence="2" type="ORF">E2C01_037435</name>
</gene>
<protein>
    <submittedName>
        <fullName evidence="2">Uncharacterized protein</fullName>
    </submittedName>
</protein>
<proteinExistence type="predicted"/>
<feature type="compositionally biased region" description="Basic and acidic residues" evidence="1">
    <location>
        <begin position="11"/>
        <end position="20"/>
    </location>
</feature>
<name>A0A5B7FFA8_PORTR</name>
<evidence type="ECO:0000313" key="2">
    <source>
        <dbReference type="EMBL" id="MPC43783.1"/>
    </source>
</evidence>
<dbReference type="Proteomes" id="UP000324222">
    <property type="component" value="Unassembled WGS sequence"/>
</dbReference>
<evidence type="ECO:0000256" key="1">
    <source>
        <dbReference type="SAM" id="MobiDB-lite"/>
    </source>
</evidence>